<dbReference type="InterPro" id="IPR053151">
    <property type="entry name" value="RNase_H-like"/>
</dbReference>
<proteinExistence type="predicted"/>
<sequence length="129" mass="14104">MNVDGSLLGSSQSAGFGGLIRNSDGTFLCGFYDVATQPSILYAEIMAMLHGLELCWKKGFQRVSCFSESLQIVTLVKDGVLPYHKFANEVTSIRQLLDRDWVVAVDHTLREGNTCADMLAKKGTNSISP</sequence>
<name>A0A392RKF0_9FABA</name>
<evidence type="ECO:0000259" key="1">
    <source>
        <dbReference type="Pfam" id="PF13456"/>
    </source>
</evidence>
<dbReference type="SUPFAM" id="SSF53098">
    <property type="entry name" value="Ribonuclease H-like"/>
    <property type="match status" value="1"/>
</dbReference>
<protein>
    <submittedName>
        <fullName evidence="2">Ribonuclease H protein</fullName>
    </submittedName>
</protein>
<dbReference type="InterPro" id="IPR044730">
    <property type="entry name" value="RNase_H-like_dom_plant"/>
</dbReference>
<dbReference type="InterPro" id="IPR036397">
    <property type="entry name" value="RNaseH_sf"/>
</dbReference>
<accession>A0A392RKF0</accession>
<dbReference type="Gene3D" id="3.30.420.10">
    <property type="entry name" value="Ribonuclease H-like superfamily/Ribonuclease H"/>
    <property type="match status" value="1"/>
</dbReference>
<reference evidence="2 3" key="1">
    <citation type="journal article" date="2018" name="Front. Plant Sci.">
        <title>Red Clover (Trifolium pratense) and Zigzag Clover (T. medium) - A Picture of Genomic Similarities and Differences.</title>
        <authorList>
            <person name="Dluhosova J."/>
            <person name="Istvanek J."/>
            <person name="Nedelnik J."/>
            <person name="Repkova J."/>
        </authorList>
    </citation>
    <scope>NUCLEOTIDE SEQUENCE [LARGE SCALE GENOMIC DNA]</scope>
    <source>
        <strain evidence="3">cv. 10/8</strain>
        <tissue evidence="2">Leaf</tissue>
    </source>
</reference>
<dbReference type="GO" id="GO:0004523">
    <property type="term" value="F:RNA-DNA hybrid ribonuclease activity"/>
    <property type="evidence" value="ECO:0007669"/>
    <property type="project" value="InterPro"/>
</dbReference>
<keyword evidence="3" id="KW-1185">Reference proteome</keyword>
<dbReference type="PANTHER" id="PTHR47723:SF19">
    <property type="entry name" value="POLYNUCLEOTIDYL TRANSFERASE, RIBONUCLEASE H-LIKE SUPERFAMILY PROTEIN"/>
    <property type="match status" value="1"/>
</dbReference>
<dbReference type="Pfam" id="PF13456">
    <property type="entry name" value="RVT_3"/>
    <property type="match status" value="1"/>
</dbReference>
<dbReference type="EMBL" id="LXQA010240752">
    <property type="protein sequence ID" value="MCI37093.1"/>
    <property type="molecule type" value="Genomic_DNA"/>
</dbReference>
<evidence type="ECO:0000313" key="3">
    <source>
        <dbReference type="Proteomes" id="UP000265520"/>
    </source>
</evidence>
<dbReference type="Proteomes" id="UP000265520">
    <property type="component" value="Unassembled WGS sequence"/>
</dbReference>
<organism evidence="2 3">
    <name type="scientific">Trifolium medium</name>
    <dbReference type="NCBI Taxonomy" id="97028"/>
    <lineage>
        <taxon>Eukaryota</taxon>
        <taxon>Viridiplantae</taxon>
        <taxon>Streptophyta</taxon>
        <taxon>Embryophyta</taxon>
        <taxon>Tracheophyta</taxon>
        <taxon>Spermatophyta</taxon>
        <taxon>Magnoliopsida</taxon>
        <taxon>eudicotyledons</taxon>
        <taxon>Gunneridae</taxon>
        <taxon>Pentapetalae</taxon>
        <taxon>rosids</taxon>
        <taxon>fabids</taxon>
        <taxon>Fabales</taxon>
        <taxon>Fabaceae</taxon>
        <taxon>Papilionoideae</taxon>
        <taxon>50 kb inversion clade</taxon>
        <taxon>NPAAA clade</taxon>
        <taxon>Hologalegina</taxon>
        <taxon>IRL clade</taxon>
        <taxon>Trifolieae</taxon>
        <taxon>Trifolium</taxon>
    </lineage>
</organism>
<dbReference type="CDD" id="cd06222">
    <property type="entry name" value="RNase_H_like"/>
    <property type="match status" value="1"/>
</dbReference>
<feature type="non-terminal residue" evidence="2">
    <location>
        <position position="129"/>
    </location>
</feature>
<comment type="caution">
    <text evidence="2">The sequence shown here is derived from an EMBL/GenBank/DDBJ whole genome shotgun (WGS) entry which is preliminary data.</text>
</comment>
<dbReference type="InterPro" id="IPR002156">
    <property type="entry name" value="RNaseH_domain"/>
</dbReference>
<evidence type="ECO:0000313" key="2">
    <source>
        <dbReference type="EMBL" id="MCI37093.1"/>
    </source>
</evidence>
<dbReference type="InterPro" id="IPR012337">
    <property type="entry name" value="RNaseH-like_sf"/>
</dbReference>
<dbReference type="GO" id="GO:0003676">
    <property type="term" value="F:nucleic acid binding"/>
    <property type="evidence" value="ECO:0007669"/>
    <property type="project" value="InterPro"/>
</dbReference>
<feature type="domain" description="RNase H type-1" evidence="1">
    <location>
        <begin position="2"/>
        <end position="122"/>
    </location>
</feature>
<dbReference type="AlphaFoldDB" id="A0A392RKF0"/>
<dbReference type="PANTHER" id="PTHR47723">
    <property type="entry name" value="OS05G0353850 PROTEIN"/>
    <property type="match status" value="1"/>
</dbReference>